<reference evidence="1 2" key="1">
    <citation type="submission" date="2020-12" db="EMBL/GenBank/DDBJ databases">
        <title>Sphingomonas sp.</title>
        <authorList>
            <person name="Kim M.K."/>
        </authorList>
    </citation>
    <scope>NUCLEOTIDE SEQUENCE [LARGE SCALE GENOMIC DNA]</scope>
    <source>
        <strain evidence="1 2">BT552</strain>
    </source>
</reference>
<evidence type="ECO:0000313" key="1">
    <source>
        <dbReference type="EMBL" id="MBM6577428.1"/>
    </source>
</evidence>
<name>A0ABS2DAC1_9SPHN</name>
<dbReference type="RefSeq" id="WP_204199536.1">
    <property type="nucleotide sequence ID" value="NZ_JAFEMC010000004.1"/>
</dbReference>
<gene>
    <name evidence="1" type="ORF">ILT43_13685</name>
</gene>
<comment type="caution">
    <text evidence="1">The sequence shown here is derived from an EMBL/GenBank/DDBJ whole genome shotgun (WGS) entry which is preliminary data.</text>
</comment>
<accession>A0ABS2DAC1</accession>
<protein>
    <submittedName>
        <fullName evidence="1">Uncharacterized protein</fullName>
    </submittedName>
</protein>
<dbReference type="EMBL" id="JAFEMC010000004">
    <property type="protein sequence ID" value="MBM6577428.1"/>
    <property type="molecule type" value="Genomic_DNA"/>
</dbReference>
<dbReference type="Proteomes" id="UP000763641">
    <property type="component" value="Unassembled WGS sequence"/>
</dbReference>
<sequence>MYFDAAPSKDGLYLWEVGAMGILDGTMGQIPGGFDAESLAARVGLTPDQVGAALAALGIAQAHPGDTAAEAADSSGLPIEPLRALLEQIGGEEVLAKMGGVGGLAGGLGGLFGR</sequence>
<organism evidence="1 2">
    <name type="scientific">Sphingomonas longa</name>
    <dbReference type="NCBI Taxonomy" id="2778730"/>
    <lineage>
        <taxon>Bacteria</taxon>
        <taxon>Pseudomonadati</taxon>
        <taxon>Pseudomonadota</taxon>
        <taxon>Alphaproteobacteria</taxon>
        <taxon>Sphingomonadales</taxon>
        <taxon>Sphingomonadaceae</taxon>
        <taxon>Sphingomonas</taxon>
    </lineage>
</organism>
<keyword evidence="2" id="KW-1185">Reference proteome</keyword>
<evidence type="ECO:0000313" key="2">
    <source>
        <dbReference type="Proteomes" id="UP000763641"/>
    </source>
</evidence>
<proteinExistence type="predicted"/>